<dbReference type="AlphaFoldDB" id="A0A8X6UVK5"/>
<reference evidence="1" key="1">
    <citation type="submission" date="2020-08" db="EMBL/GenBank/DDBJ databases">
        <title>Multicomponent nature underlies the extraordinary mechanical properties of spider dragline silk.</title>
        <authorList>
            <person name="Kono N."/>
            <person name="Nakamura H."/>
            <person name="Mori M."/>
            <person name="Yoshida Y."/>
            <person name="Ohtoshi R."/>
            <person name="Malay A.D."/>
            <person name="Moran D.A.P."/>
            <person name="Tomita M."/>
            <person name="Numata K."/>
            <person name="Arakawa K."/>
        </authorList>
    </citation>
    <scope>NUCLEOTIDE SEQUENCE</scope>
</reference>
<gene>
    <name evidence="1" type="ORF">NPIL_404531</name>
</gene>
<comment type="caution">
    <text evidence="1">The sequence shown here is derived from an EMBL/GenBank/DDBJ whole genome shotgun (WGS) entry which is preliminary data.</text>
</comment>
<protein>
    <submittedName>
        <fullName evidence="1">Uncharacterized protein</fullName>
    </submittedName>
</protein>
<dbReference type="EMBL" id="BMAW01040185">
    <property type="protein sequence ID" value="GFU58649.1"/>
    <property type="molecule type" value="Genomic_DNA"/>
</dbReference>
<organism evidence="1 2">
    <name type="scientific">Nephila pilipes</name>
    <name type="common">Giant wood spider</name>
    <name type="synonym">Nephila maculata</name>
    <dbReference type="NCBI Taxonomy" id="299642"/>
    <lineage>
        <taxon>Eukaryota</taxon>
        <taxon>Metazoa</taxon>
        <taxon>Ecdysozoa</taxon>
        <taxon>Arthropoda</taxon>
        <taxon>Chelicerata</taxon>
        <taxon>Arachnida</taxon>
        <taxon>Araneae</taxon>
        <taxon>Araneomorphae</taxon>
        <taxon>Entelegynae</taxon>
        <taxon>Araneoidea</taxon>
        <taxon>Nephilidae</taxon>
        <taxon>Nephila</taxon>
    </lineage>
</organism>
<sequence length="103" mass="12380">MPKFFQLDKKKNYFKLEDFNVIKCKSRSDHQAHKDKEFRYHVEEYAEINSLEIKLSRHQLLRINNRISYENPKYHQSIAFQKIPPNHHLLPANLPGNLFAFLA</sequence>
<evidence type="ECO:0000313" key="1">
    <source>
        <dbReference type="EMBL" id="GFU58649.1"/>
    </source>
</evidence>
<evidence type="ECO:0000313" key="2">
    <source>
        <dbReference type="Proteomes" id="UP000887013"/>
    </source>
</evidence>
<dbReference type="Proteomes" id="UP000887013">
    <property type="component" value="Unassembled WGS sequence"/>
</dbReference>
<keyword evidence="2" id="KW-1185">Reference proteome</keyword>
<name>A0A8X6UVK5_NEPPI</name>
<proteinExistence type="predicted"/>
<accession>A0A8X6UVK5</accession>